<dbReference type="Gene3D" id="3.40.50.1820">
    <property type="entry name" value="alpha/beta hydrolase"/>
    <property type="match status" value="1"/>
</dbReference>
<feature type="signal peptide" evidence="2">
    <location>
        <begin position="1"/>
        <end position="18"/>
    </location>
</feature>
<proteinExistence type="predicted"/>
<dbReference type="Pfam" id="PF00326">
    <property type="entry name" value="Peptidase_S9"/>
    <property type="match status" value="1"/>
</dbReference>
<gene>
    <name evidence="4" type="ORF">H5P27_18700</name>
</gene>
<dbReference type="GO" id="GO:0006508">
    <property type="term" value="P:proteolysis"/>
    <property type="evidence" value="ECO:0007669"/>
    <property type="project" value="InterPro"/>
</dbReference>
<evidence type="ECO:0000313" key="4">
    <source>
        <dbReference type="EMBL" id="MBC2608091.1"/>
    </source>
</evidence>
<evidence type="ECO:0000259" key="3">
    <source>
        <dbReference type="Pfam" id="PF00326"/>
    </source>
</evidence>
<dbReference type="InterPro" id="IPR029058">
    <property type="entry name" value="AB_hydrolase_fold"/>
</dbReference>
<sequence>MKILPLLLSLLFLPSVMAALASTEEAALRYGALPDVSLMTLSPSGDKIAFRKLSSELDLVMVVSTRDGKLLNTLELGDVKPWRLRFIGEDQLSLVASQYQKIFGSNLGYELSTAFVFDLSRNKLQQLLTPGDGIFANQSGLGEILGTSLDSKYVYMSAYLEEDEFSMGASYNSDLVDPDYALLKVDVENPVRPKPAFHGSSMTRKFLYYARTGAAVEETFDRKAEEHSFWLHEEGSRKRLVRFKVSSPSHQMLGFSPDEPALLLVSETIKGYRYQWLDLSDGSLRDASRFGSEKEFDEVIRGADNIVQGVVYRGFKPSYSFLDEEIDSRVARIVDSFPKQSVWLKGWSSDWESLLFFVEGNGMPGDYLLIRSGEAPRLIAGARSGIDSQDVNPVVEYVYEARDGVSIPTLLTFPRSKSGNPKNLPTVILPHGGPQAMDTLGFDWLAQAIASRGYLVVQPQFRGSIGFGSLHRLIGKGQWGRSMQDDLSDAVEVLTEKGLVDEGRVAIVGASYGGYAALAGAAFTPDLYRCAVSINGVSDLPRIIDDARFLSAGARDGWRIDNWQNSMIGDKGDKKDLERVSPVRFADKVEIPVLLIHGKDDTVVPFDQAKAMNKALKREGKTVELVKLSKEDHHLTRTETRVETLKAMIRFLDENMASGDS</sequence>
<dbReference type="SUPFAM" id="SSF53474">
    <property type="entry name" value="alpha/beta-Hydrolases"/>
    <property type="match status" value="1"/>
</dbReference>
<name>A0A7X1EA74_9BACT</name>
<reference evidence="4 5" key="1">
    <citation type="submission" date="2020-07" db="EMBL/GenBank/DDBJ databases">
        <authorList>
            <person name="Feng X."/>
        </authorList>
    </citation>
    <scope>NUCLEOTIDE SEQUENCE [LARGE SCALE GENOMIC DNA]</scope>
    <source>
        <strain evidence="4 5">JCM23202</strain>
    </source>
</reference>
<protein>
    <submittedName>
        <fullName evidence="4">S9 family peptidase</fullName>
    </submittedName>
</protein>
<keyword evidence="1" id="KW-0378">Hydrolase</keyword>
<dbReference type="PANTHER" id="PTHR42776:SF27">
    <property type="entry name" value="DIPEPTIDYL PEPTIDASE FAMILY MEMBER 6"/>
    <property type="match status" value="1"/>
</dbReference>
<feature type="chain" id="PRO_5030578176" evidence="2">
    <location>
        <begin position="19"/>
        <end position="661"/>
    </location>
</feature>
<dbReference type="RefSeq" id="WP_185661946.1">
    <property type="nucleotide sequence ID" value="NZ_CAWPOO010000013.1"/>
</dbReference>
<organism evidence="4 5">
    <name type="scientific">Pelagicoccus albus</name>
    <dbReference type="NCBI Taxonomy" id="415222"/>
    <lineage>
        <taxon>Bacteria</taxon>
        <taxon>Pseudomonadati</taxon>
        <taxon>Verrucomicrobiota</taxon>
        <taxon>Opitutia</taxon>
        <taxon>Puniceicoccales</taxon>
        <taxon>Pelagicoccaceae</taxon>
        <taxon>Pelagicoccus</taxon>
    </lineage>
</organism>
<evidence type="ECO:0000313" key="5">
    <source>
        <dbReference type="Proteomes" id="UP000526501"/>
    </source>
</evidence>
<evidence type="ECO:0000256" key="2">
    <source>
        <dbReference type="SAM" id="SignalP"/>
    </source>
</evidence>
<evidence type="ECO:0000256" key="1">
    <source>
        <dbReference type="ARBA" id="ARBA00022801"/>
    </source>
</evidence>
<dbReference type="Proteomes" id="UP000526501">
    <property type="component" value="Unassembled WGS sequence"/>
</dbReference>
<dbReference type="EMBL" id="JACHVC010000013">
    <property type="protein sequence ID" value="MBC2608091.1"/>
    <property type="molecule type" value="Genomic_DNA"/>
</dbReference>
<keyword evidence="2" id="KW-0732">Signal</keyword>
<feature type="domain" description="Peptidase S9 prolyl oligopeptidase catalytic" evidence="3">
    <location>
        <begin position="442"/>
        <end position="657"/>
    </location>
</feature>
<dbReference type="InterPro" id="IPR001375">
    <property type="entry name" value="Peptidase_S9_cat"/>
</dbReference>
<dbReference type="GO" id="GO:0004252">
    <property type="term" value="F:serine-type endopeptidase activity"/>
    <property type="evidence" value="ECO:0007669"/>
    <property type="project" value="TreeGrafter"/>
</dbReference>
<keyword evidence="5" id="KW-1185">Reference proteome</keyword>
<dbReference type="PANTHER" id="PTHR42776">
    <property type="entry name" value="SERINE PEPTIDASE S9 FAMILY MEMBER"/>
    <property type="match status" value="1"/>
</dbReference>
<dbReference type="AlphaFoldDB" id="A0A7X1EA74"/>
<comment type="caution">
    <text evidence="4">The sequence shown here is derived from an EMBL/GenBank/DDBJ whole genome shotgun (WGS) entry which is preliminary data.</text>
</comment>
<accession>A0A7X1EA74</accession>